<evidence type="ECO:0000313" key="2">
    <source>
        <dbReference type="EMBL" id="QGV18745.1"/>
    </source>
</evidence>
<evidence type="ECO:0000256" key="1">
    <source>
        <dbReference type="SAM" id="Phobius"/>
    </source>
</evidence>
<name>A0AAP9HIR0_LACPA</name>
<keyword evidence="1" id="KW-0472">Membrane</keyword>
<feature type="transmembrane region" description="Helical" evidence="1">
    <location>
        <begin position="188"/>
        <end position="211"/>
    </location>
</feature>
<reference evidence="2 3" key="1">
    <citation type="submission" date="2017-08" db="EMBL/GenBank/DDBJ databases">
        <title>Genome sequence, comparative genomics and functional analysis of the highly adhesive Lactobacillus paracasei Kobulty strain.</title>
        <authorList>
            <person name="Koryszewska-Baginska A."/>
            <person name="Grynberg M."/>
            <person name="Aleksandrzak-Piekarczyk T."/>
        </authorList>
    </citation>
    <scope>NUCLEOTIDE SEQUENCE [LARGE SCALE GENOMIC DNA]</scope>
    <source>
        <strain evidence="2 3">IBB3423</strain>
    </source>
</reference>
<feature type="transmembrane region" description="Helical" evidence="1">
    <location>
        <begin position="274"/>
        <end position="292"/>
    </location>
</feature>
<accession>A0AAP9HIR0</accession>
<feature type="transmembrane region" description="Helical" evidence="1">
    <location>
        <begin position="321"/>
        <end position="342"/>
    </location>
</feature>
<dbReference type="RefSeq" id="WP_049181723.1">
    <property type="nucleotide sequence ID" value="NZ_CP022954.1"/>
</dbReference>
<evidence type="ECO:0000313" key="3">
    <source>
        <dbReference type="Proteomes" id="UP000423274"/>
    </source>
</evidence>
<dbReference type="Proteomes" id="UP000423274">
    <property type="component" value="Chromosome"/>
</dbReference>
<dbReference type="Pfam" id="PF14897">
    <property type="entry name" value="EpsG"/>
    <property type="match status" value="1"/>
</dbReference>
<dbReference type="EMBL" id="CP022954">
    <property type="protein sequence ID" value="QGV18745.1"/>
    <property type="molecule type" value="Genomic_DNA"/>
</dbReference>
<protein>
    <submittedName>
        <fullName evidence="2">Integral membrane protein</fullName>
    </submittedName>
</protein>
<sequence length="362" mass="41064">MIFISVTIILAVSFLINKFQKTVSVAALVTDAFLMANPAVRHTVDYNLYKLSYTQQLENFEKGYTLLAKLFYNWGVPYETFRVYLACAIFIIFGVAIFRLSKNPSLVVLSYNIALFTIEAIQIRNMIMVALALLGFSLLKRGRRISSVAGVSVLFLATTFHTLGYFFLFGGILFFVPWKYLLNGLKIISYATLPLSIMFLMFGVESIQRIFATFLNLTGARSDFSVDLVSVYNNAIGLKSWLLTIFIVVTLLFPFFLRNQSIRTYFYDPDSKNVLVPTFLGVLSVILTLLSSDYVRLLRDASVFAFVSYSQLVDRFSHKRLIVLSYVLVIAGAIFWLQNFAIYPESGRYIAYTIGLIPDSVF</sequence>
<feature type="transmembrane region" description="Helical" evidence="1">
    <location>
        <begin position="151"/>
        <end position="176"/>
    </location>
</feature>
<feature type="transmembrane region" description="Helical" evidence="1">
    <location>
        <begin position="113"/>
        <end position="139"/>
    </location>
</feature>
<keyword evidence="1" id="KW-0812">Transmembrane</keyword>
<organism evidence="2 3">
    <name type="scientific">Lacticaseibacillus paracasei subsp. paracasei</name>
    <dbReference type="NCBI Taxonomy" id="47714"/>
    <lineage>
        <taxon>Bacteria</taxon>
        <taxon>Bacillati</taxon>
        <taxon>Bacillota</taxon>
        <taxon>Bacilli</taxon>
        <taxon>Lactobacillales</taxon>
        <taxon>Lactobacillaceae</taxon>
        <taxon>Lacticaseibacillus</taxon>
    </lineage>
</organism>
<dbReference type="AlphaFoldDB" id="A0AAP9HIR0"/>
<feature type="transmembrane region" description="Helical" evidence="1">
    <location>
        <begin position="231"/>
        <end position="253"/>
    </location>
</feature>
<feature type="transmembrane region" description="Helical" evidence="1">
    <location>
        <begin position="81"/>
        <end position="101"/>
    </location>
</feature>
<proteinExistence type="predicted"/>
<gene>
    <name evidence="2" type="ORF">LCAKO_2237</name>
</gene>
<keyword evidence="1" id="KW-1133">Transmembrane helix</keyword>
<dbReference type="InterPro" id="IPR049458">
    <property type="entry name" value="EpsG-like"/>
</dbReference>